<feature type="compositionally biased region" description="Gly residues" evidence="9">
    <location>
        <begin position="540"/>
        <end position="554"/>
    </location>
</feature>
<feature type="compositionally biased region" description="Polar residues" evidence="9">
    <location>
        <begin position="399"/>
        <end position="414"/>
    </location>
</feature>
<evidence type="ECO:0000256" key="4">
    <source>
        <dbReference type="ARBA" id="ARBA00022741"/>
    </source>
</evidence>
<feature type="compositionally biased region" description="Low complexity" evidence="9">
    <location>
        <begin position="514"/>
        <end position="536"/>
    </location>
</feature>
<comment type="caution">
    <text evidence="11">The sequence shown here is derived from an EMBL/GenBank/DDBJ whole genome shotgun (WGS) entry which is preliminary data.</text>
</comment>
<dbReference type="PROSITE" id="PS00108">
    <property type="entry name" value="PROTEIN_KINASE_ST"/>
    <property type="match status" value="1"/>
</dbReference>
<dbReference type="EMBL" id="BSXU01000064">
    <property type="protein sequence ID" value="GMG19119.1"/>
    <property type="molecule type" value="Genomic_DNA"/>
</dbReference>
<dbReference type="PANTHER" id="PTHR22967">
    <property type="entry name" value="SERINE/THREONINE PROTEIN KINASE"/>
    <property type="match status" value="1"/>
</dbReference>
<feature type="compositionally biased region" description="Low complexity" evidence="9">
    <location>
        <begin position="784"/>
        <end position="798"/>
    </location>
</feature>
<feature type="compositionally biased region" description="Low complexity" evidence="9">
    <location>
        <begin position="734"/>
        <end position="750"/>
    </location>
</feature>
<name>A0A9W6YR32_AMBMO</name>
<feature type="compositionally biased region" description="Basic residues" evidence="9">
    <location>
        <begin position="804"/>
        <end position="820"/>
    </location>
</feature>
<evidence type="ECO:0000256" key="6">
    <source>
        <dbReference type="ARBA" id="ARBA00022840"/>
    </source>
</evidence>
<dbReference type="InterPro" id="IPR008271">
    <property type="entry name" value="Ser/Thr_kinase_AS"/>
</dbReference>
<dbReference type="AlphaFoldDB" id="A0A9W6YR32"/>
<dbReference type="GO" id="GO:0004674">
    <property type="term" value="F:protein serine/threonine kinase activity"/>
    <property type="evidence" value="ECO:0007669"/>
    <property type="project" value="UniProtKB-KW"/>
</dbReference>
<comment type="catalytic activity">
    <reaction evidence="7">
        <text>L-threonyl-[protein] + ATP = O-phospho-L-threonyl-[protein] + ADP + H(+)</text>
        <dbReference type="Rhea" id="RHEA:46608"/>
        <dbReference type="Rhea" id="RHEA-COMP:11060"/>
        <dbReference type="Rhea" id="RHEA-COMP:11605"/>
        <dbReference type="ChEBI" id="CHEBI:15378"/>
        <dbReference type="ChEBI" id="CHEBI:30013"/>
        <dbReference type="ChEBI" id="CHEBI:30616"/>
        <dbReference type="ChEBI" id="CHEBI:61977"/>
        <dbReference type="ChEBI" id="CHEBI:456216"/>
        <dbReference type="EC" id="2.7.11.1"/>
    </reaction>
</comment>
<evidence type="ECO:0000313" key="12">
    <source>
        <dbReference type="Proteomes" id="UP001165063"/>
    </source>
</evidence>
<keyword evidence="2" id="KW-0723">Serine/threonine-protein kinase</keyword>
<keyword evidence="5" id="KW-0418">Kinase</keyword>
<keyword evidence="12" id="KW-1185">Reference proteome</keyword>
<feature type="region of interest" description="Disordered" evidence="9">
    <location>
        <begin position="596"/>
        <end position="846"/>
    </location>
</feature>
<evidence type="ECO:0000256" key="1">
    <source>
        <dbReference type="ARBA" id="ARBA00012513"/>
    </source>
</evidence>
<evidence type="ECO:0000256" key="3">
    <source>
        <dbReference type="ARBA" id="ARBA00022679"/>
    </source>
</evidence>
<feature type="region of interest" description="Disordered" evidence="9">
    <location>
        <begin position="335"/>
        <end position="373"/>
    </location>
</feature>
<feature type="region of interest" description="Disordered" evidence="9">
    <location>
        <begin position="399"/>
        <end position="449"/>
    </location>
</feature>
<evidence type="ECO:0000256" key="5">
    <source>
        <dbReference type="ARBA" id="ARBA00022777"/>
    </source>
</evidence>
<reference evidence="11" key="1">
    <citation type="submission" date="2023-04" db="EMBL/GenBank/DDBJ databases">
        <title>Ambrosiozyma monospora NBRC 1965.</title>
        <authorList>
            <person name="Ichikawa N."/>
            <person name="Sato H."/>
            <person name="Tonouchi N."/>
        </authorList>
    </citation>
    <scope>NUCLEOTIDE SEQUENCE</scope>
    <source>
        <strain evidence="11">NBRC 1965</strain>
    </source>
</reference>
<evidence type="ECO:0000259" key="10">
    <source>
        <dbReference type="PROSITE" id="PS50011"/>
    </source>
</evidence>
<proteinExistence type="predicted"/>
<keyword evidence="6" id="KW-0067">ATP-binding</keyword>
<feature type="domain" description="Protein kinase" evidence="10">
    <location>
        <begin position="1"/>
        <end position="290"/>
    </location>
</feature>
<gene>
    <name evidence="11" type="ORF">Amon01_000022000</name>
</gene>
<feature type="compositionally biased region" description="Polar residues" evidence="9">
    <location>
        <begin position="596"/>
        <end position="616"/>
    </location>
</feature>
<protein>
    <recommendedName>
        <fullName evidence="1">non-specific serine/threonine protein kinase</fullName>
        <ecNumber evidence="1">2.7.11.1</ecNumber>
    </recommendedName>
</protein>
<evidence type="ECO:0000256" key="8">
    <source>
        <dbReference type="ARBA" id="ARBA00048679"/>
    </source>
</evidence>
<evidence type="ECO:0000256" key="7">
    <source>
        <dbReference type="ARBA" id="ARBA00047899"/>
    </source>
</evidence>
<dbReference type="GO" id="GO:0000147">
    <property type="term" value="P:actin cortical patch assembly"/>
    <property type="evidence" value="ECO:0007669"/>
    <property type="project" value="TreeGrafter"/>
</dbReference>
<dbReference type="InterPro" id="IPR000719">
    <property type="entry name" value="Prot_kinase_dom"/>
</dbReference>
<dbReference type="Proteomes" id="UP001165063">
    <property type="component" value="Unassembled WGS sequence"/>
</dbReference>
<evidence type="ECO:0000256" key="2">
    <source>
        <dbReference type="ARBA" id="ARBA00022527"/>
    </source>
</evidence>
<feature type="region of interest" description="Disordered" evidence="9">
    <location>
        <begin position="505"/>
        <end position="573"/>
    </location>
</feature>
<comment type="catalytic activity">
    <reaction evidence="8">
        <text>L-seryl-[protein] + ATP = O-phospho-L-seryl-[protein] + ADP + H(+)</text>
        <dbReference type="Rhea" id="RHEA:17989"/>
        <dbReference type="Rhea" id="RHEA-COMP:9863"/>
        <dbReference type="Rhea" id="RHEA-COMP:11604"/>
        <dbReference type="ChEBI" id="CHEBI:15378"/>
        <dbReference type="ChEBI" id="CHEBI:29999"/>
        <dbReference type="ChEBI" id="CHEBI:30616"/>
        <dbReference type="ChEBI" id="CHEBI:83421"/>
        <dbReference type="ChEBI" id="CHEBI:456216"/>
        <dbReference type="EC" id="2.7.11.1"/>
    </reaction>
</comment>
<dbReference type="EC" id="2.7.11.1" evidence="1"/>
<keyword evidence="3" id="KW-0808">Transferase</keyword>
<dbReference type="GO" id="GO:0007015">
    <property type="term" value="P:actin filament organization"/>
    <property type="evidence" value="ECO:0007669"/>
    <property type="project" value="TreeGrafter"/>
</dbReference>
<dbReference type="OrthoDB" id="2018507at2759"/>
<sequence>MSFWKIVIGGFAHVYICNISPPWRDQTTACLKRVAVPDKPTLNILRQEVDAMRRLEGKSHIVSYIDSNAARMSNGVGYEVFMLMEYCSGNGLIDFMNTRLVNKLTEPEILQIMGEITEGLAHMHALQPPLIHRDIKIENVLLTSDHHYMLCDFGSASSPLRPPQNVEEFQVLQDDIMKHTTPQYRAPEMLDLYRRQPIDEKSDIWAMGVFLYKLCYYTTPFEKNAINGNGNAGGGEYAILHGLYSFPPMPHYSARLKNMISKLLVVDPRARPNVFQLLEEVCNMRGVPFPNIYSATQIQEFSKKPAAVNGFANVTPVKPVIPTTQVPMMVNNSMKPPYTEAHKPPLPARRDKTTGDIKKPLHSESLHKSKSEKALELTDAEIAEADPFTNVYKSSYTSGYPSSAKENNNNNSFAKPSLPVKPKPSIPYSALDSPKLRKKKPSMSKPRPISMSNVDFYNMGSKPPASYENIINGLTKEEVVELSPGHHNNIGSSIDFLRSLSRQNTTSSIGRDSTGGSRLRFGRSSSNKRSSISSIKDLLTGGGRTGGTGTGGSGLRTTSHGAGRVSSHVHNASSESLLEFAAINRRYELTPTPSNNLELIQDMSSPDTVDSQQSSPSEHRSRASLDIGSSSASHLHKKKPALPPTRPPKRVNSIQRRVHALLNRSNSPPPTKTAQGYGKYTDADDEPSAITEKEEAEAEQEFKSFDMPPPQLNKVSKININAVPASIKSHHSSNKSNGSASSFTFPRSRPSSPPPPSSASVSLHKHTRTSSSTIKTAPLLPQKSPRSPSTQSSNDSSSLLIAAAKKKKKPPAVPPKKPHLKNGTSNSLKNVLKFGSNGRIPSDASVSTVSTLMTEELDELTADFNKRFPSKV</sequence>
<dbReference type="PROSITE" id="PS50011">
    <property type="entry name" value="PROTEIN_KINASE_DOM"/>
    <property type="match status" value="1"/>
</dbReference>
<dbReference type="GO" id="GO:0005524">
    <property type="term" value="F:ATP binding"/>
    <property type="evidence" value="ECO:0007669"/>
    <property type="project" value="UniProtKB-KW"/>
</dbReference>
<feature type="compositionally biased region" description="Basic and acidic residues" evidence="9">
    <location>
        <begin position="340"/>
        <end position="373"/>
    </location>
</feature>
<dbReference type="SMART" id="SM00220">
    <property type="entry name" value="S_TKc"/>
    <property type="match status" value="1"/>
</dbReference>
<dbReference type="PANTHER" id="PTHR22967:SF57">
    <property type="entry name" value="AUXILIN, ISOFORM A-RELATED"/>
    <property type="match status" value="1"/>
</dbReference>
<dbReference type="Gene3D" id="1.10.510.10">
    <property type="entry name" value="Transferase(Phosphotransferase) domain 1"/>
    <property type="match status" value="1"/>
</dbReference>
<evidence type="ECO:0000313" key="11">
    <source>
        <dbReference type="EMBL" id="GMG19119.1"/>
    </source>
</evidence>
<evidence type="ECO:0000256" key="9">
    <source>
        <dbReference type="SAM" id="MobiDB-lite"/>
    </source>
</evidence>
<keyword evidence="4" id="KW-0547">Nucleotide-binding</keyword>
<dbReference type="Pfam" id="PF00069">
    <property type="entry name" value="Pkinase"/>
    <property type="match status" value="1"/>
</dbReference>
<accession>A0A9W6YR32</accession>
<dbReference type="SUPFAM" id="SSF56112">
    <property type="entry name" value="Protein kinase-like (PK-like)"/>
    <property type="match status" value="1"/>
</dbReference>
<dbReference type="GO" id="GO:0005737">
    <property type="term" value="C:cytoplasm"/>
    <property type="evidence" value="ECO:0007669"/>
    <property type="project" value="TreeGrafter"/>
</dbReference>
<organism evidence="11 12">
    <name type="scientific">Ambrosiozyma monospora</name>
    <name type="common">Yeast</name>
    <name type="synonym">Endomycopsis monosporus</name>
    <dbReference type="NCBI Taxonomy" id="43982"/>
    <lineage>
        <taxon>Eukaryota</taxon>
        <taxon>Fungi</taxon>
        <taxon>Dikarya</taxon>
        <taxon>Ascomycota</taxon>
        <taxon>Saccharomycotina</taxon>
        <taxon>Pichiomycetes</taxon>
        <taxon>Pichiales</taxon>
        <taxon>Pichiaceae</taxon>
        <taxon>Ambrosiozyma</taxon>
    </lineage>
</organism>
<dbReference type="InterPro" id="IPR011009">
    <property type="entry name" value="Kinase-like_dom_sf"/>
</dbReference>